<dbReference type="SMART" id="SM00347">
    <property type="entry name" value="HTH_MARR"/>
    <property type="match status" value="1"/>
</dbReference>
<dbReference type="Gene3D" id="1.10.10.10">
    <property type="entry name" value="Winged helix-like DNA-binding domain superfamily/Winged helix DNA-binding domain"/>
    <property type="match status" value="1"/>
</dbReference>
<dbReference type="Pfam" id="PF01047">
    <property type="entry name" value="MarR"/>
    <property type="match status" value="1"/>
</dbReference>
<keyword evidence="6" id="KW-1185">Reference proteome</keyword>
<evidence type="ECO:0000256" key="1">
    <source>
        <dbReference type="ARBA" id="ARBA00023015"/>
    </source>
</evidence>
<dbReference type="PROSITE" id="PS50995">
    <property type="entry name" value="HTH_MARR_2"/>
    <property type="match status" value="1"/>
</dbReference>
<dbReference type="Proteomes" id="UP001596047">
    <property type="component" value="Unassembled WGS sequence"/>
</dbReference>
<dbReference type="InterPro" id="IPR000835">
    <property type="entry name" value="HTH_MarR-typ"/>
</dbReference>
<organism evidence="5 6">
    <name type="scientific">Paenibacillus solisilvae</name>
    <dbReference type="NCBI Taxonomy" id="2486751"/>
    <lineage>
        <taxon>Bacteria</taxon>
        <taxon>Bacillati</taxon>
        <taxon>Bacillota</taxon>
        <taxon>Bacilli</taxon>
        <taxon>Bacillales</taxon>
        <taxon>Paenibacillaceae</taxon>
        <taxon>Paenibacillus</taxon>
    </lineage>
</organism>
<evidence type="ECO:0000313" key="6">
    <source>
        <dbReference type="Proteomes" id="UP001596047"/>
    </source>
</evidence>
<evidence type="ECO:0000259" key="4">
    <source>
        <dbReference type="PROSITE" id="PS50995"/>
    </source>
</evidence>
<reference evidence="6" key="1">
    <citation type="journal article" date="2019" name="Int. J. Syst. Evol. Microbiol.">
        <title>The Global Catalogue of Microorganisms (GCM) 10K type strain sequencing project: providing services to taxonomists for standard genome sequencing and annotation.</title>
        <authorList>
            <consortium name="The Broad Institute Genomics Platform"/>
            <consortium name="The Broad Institute Genome Sequencing Center for Infectious Disease"/>
            <person name="Wu L."/>
            <person name="Ma J."/>
        </authorList>
    </citation>
    <scope>NUCLEOTIDE SEQUENCE [LARGE SCALE GENOMIC DNA]</scope>
    <source>
        <strain evidence="6">CGMCC 1.3240</strain>
    </source>
</reference>
<feature type="domain" description="HTH marR-type" evidence="4">
    <location>
        <begin position="1"/>
        <end position="106"/>
    </location>
</feature>
<evidence type="ECO:0000256" key="2">
    <source>
        <dbReference type="ARBA" id="ARBA00023125"/>
    </source>
</evidence>
<dbReference type="RefSeq" id="WP_379188565.1">
    <property type="nucleotide sequence ID" value="NZ_JBHSOW010000043.1"/>
</dbReference>
<dbReference type="SUPFAM" id="SSF46785">
    <property type="entry name" value="Winged helix' DNA-binding domain"/>
    <property type="match status" value="1"/>
</dbReference>
<dbReference type="EMBL" id="JBHSOW010000043">
    <property type="protein sequence ID" value="MFC5650014.1"/>
    <property type="molecule type" value="Genomic_DNA"/>
</dbReference>
<comment type="caution">
    <text evidence="5">The sequence shown here is derived from an EMBL/GenBank/DDBJ whole genome shotgun (WGS) entry which is preliminary data.</text>
</comment>
<dbReference type="PANTHER" id="PTHR42756:SF1">
    <property type="entry name" value="TRANSCRIPTIONAL REPRESSOR OF EMRAB OPERON"/>
    <property type="match status" value="1"/>
</dbReference>
<proteinExistence type="predicted"/>
<protein>
    <submittedName>
        <fullName evidence="5">MarR family winged helix-turn-helix transcriptional regulator</fullName>
    </submittedName>
</protein>
<keyword evidence="2" id="KW-0238">DNA-binding</keyword>
<accession>A0ABW0VZ58</accession>
<evidence type="ECO:0000256" key="3">
    <source>
        <dbReference type="ARBA" id="ARBA00023163"/>
    </source>
</evidence>
<evidence type="ECO:0000313" key="5">
    <source>
        <dbReference type="EMBL" id="MFC5650014.1"/>
    </source>
</evidence>
<dbReference type="InterPro" id="IPR036388">
    <property type="entry name" value="WH-like_DNA-bd_sf"/>
</dbReference>
<dbReference type="InterPro" id="IPR036390">
    <property type="entry name" value="WH_DNA-bd_sf"/>
</dbReference>
<gene>
    <name evidence="5" type="ORF">ACFPYJ_12970</name>
</gene>
<sequence length="110" mass="12144">MTGPSLRFLIAIAENEPIRMSELAAKIGIKARTVTQFVDALEQENMLIRVPDSEDRRATFLRLTDAAPPLIQHARNAMSEASEQVVGSLSPENRRLLLNLLKQLNSCSGS</sequence>
<name>A0ABW0VZ58_9BACL</name>
<keyword evidence="3" id="KW-0804">Transcription</keyword>
<dbReference type="PANTHER" id="PTHR42756">
    <property type="entry name" value="TRANSCRIPTIONAL REGULATOR, MARR"/>
    <property type="match status" value="1"/>
</dbReference>
<keyword evidence="1" id="KW-0805">Transcription regulation</keyword>
<dbReference type="PRINTS" id="PR00598">
    <property type="entry name" value="HTHMARR"/>
</dbReference>